<comment type="caution">
    <text evidence="1">The sequence shown here is derived from an EMBL/GenBank/DDBJ whole genome shotgun (WGS) entry which is preliminary data.</text>
</comment>
<protein>
    <submittedName>
        <fullName evidence="1">Uncharacterized protein</fullName>
    </submittedName>
</protein>
<keyword evidence="2" id="KW-1185">Reference proteome</keyword>
<dbReference type="AlphaFoldDB" id="A0A8X6M0P2"/>
<dbReference type="EMBL" id="BMAO01009266">
    <property type="protein sequence ID" value="GFR29801.1"/>
    <property type="molecule type" value="Genomic_DNA"/>
</dbReference>
<evidence type="ECO:0000313" key="2">
    <source>
        <dbReference type="Proteomes" id="UP000887116"/>
    </source>
</evidence>
<proteinExistence type="predicted"/>
<organism evidence="1 2">
    <name type="scientific">Trichonephila clavata</name>
    <name type="common">Joro spider</name>
    <name type="synonym">Nephila clavata</name>
    <dbReference type="NCBI Taxonomy" id="2740835"/>
    <lineage>
        <taxon>Eukaryota</taxon>
        <taxon>Metazoa</taxon>
        <taxon>Ecdysozoa</taxon>
        <taxon>Arthropoda</taxon>
        <taxon>Chelicerata</taxon>
        <taxon>Arachnida</taxon>
        <taxon>Araneae</taxon>
        <taxon>Araneomorphae</taxon>
        <taxon>Entelegynae</taxon>
        <taxon>Araneoidea</taxon>
        <taxon>Nephilidae</taxon>
        <taxon>Trichonephila</taxon>
    </lineage>
</organism>
<reference evidence="1" key="1">
    <citation type="submission" date="2020-07" db="EMBL/GenBank/DDBJ databases">
        <title>Multicomponent nature underlies the extraordinary mechanical properties of spider dragline silk.</title>
        <authorList>
            <person name="Kono N."/>
            <person name="Nakamura H."/>
            <person name="Mori M."/>
            <person name="Yoshida Y."/>
            <person name="Ohtoshi R."/>
            <person name="Malay A.D."/>
            <person name="Moran D.A.P."/>
            <person name="Tomita M."/>
            <person name="Numata K."/>
            <person name="Arakawa K."/>
        </authorList>
    </citation>
    <scope>NUCLEOTIDE SEQUENCE</scope>
</reference>
<dbReference type="Proteomes" id="UP000887116">
    <property type="component" value="Unassembled WGS sequence"/>
</dbReference>
<accession>A0A8X6M0P2</accession>
<evidence type="ECO:0000313" key="1">
    <source>
        <dbReference type="EMBL" id="GFR29801.1"/>
    </source>
</evidence>
<sequence>MPTEIQRIQNWVSIGYEYSESISKLSLELLSSSNPTLSVIRVKDNKFKFPVPREMDTILIWRSVALNSYFKGLLNRRDPLQLLAADEGRFVWKVVMFHALIIAGGDKLERKCS</sequence>
<name>A0A8X6M0P2_TRICU</name>
<gene>
    <name evidence="1" type="ORF">TNCT_658281</name>
</gene>